<gene>
    <name evidence="1" type="ORF">O0I10_012010</name>
</gene>
<organism evidence="1 2">
    <name type="scientific">Lichtheimia ornata</name>
    <dbReference type="NCBI Taxonomy" id="688661"/>
    <lineage>
        <taxon>Eukaryota</taxon>
        <taxon>Fungi</taxon>
        <taxon>Fungi incertae sedis</taxon>
        <taxon>Mucoromycota</taxon>
        <taxon>Mucoromycotina</taxon>
        <taxon>Mucoromycetes</taxon>
        <taxon>Mucorales</taxon>
        <taxon>Lichtheimiaceae</taxon>
        <taxon>Lichtheimia</taxon>
    </lineage>
</organism>
<proteinExistence type="predicted"/>
<sequence>MDWIQHLDIDSVSCLTPSVLNIPCRLQSLRIQQVEEIAIDPLSLAHAKALTTIELISCSSRIVNNVILHHLPTQLARLVLHDCPAVTDRHVVCVANACSRLLSLVITGNSSSLISDEGLTAVINSNPLLQEIVVIPPRTIVQLNTITSVTIDAILAQCSNLRLFVCPNQSRIANTSTMDRLKTHCHLLELCDLRHPLIPDSPYYEKH</sequence>
<dbReference type="RefSeq" id="XP_058337253.1">
    <property type="nucleotide sequence ID" value="XM_058491959.1"/>
</dbReference>
<name>A0AAD7XPY0_9FUNG</name>
<protein>
    <submittedName>
        <fullName evidence="1">Uncharacterized protein</fullName>
    </submittedName>
</protein>
<evidence type="ECO:0000313" key="1">
    <source>
        <dbReference type="EMBL" id="KAJ8652339.1"/>
    </source>
</evidence>
<reference evidence="1 2" key="1">
    <citation type="submission" date="2023-03" db="EMBL/GenBank/DDBJ databases">
        <title>Genome sequence of Lichtheimia ornata CBS 291.66.</title>
        <authorList>
            <person name="Mohabir J.T."/>
            <person name="Shea T.P."/>
            <person name="Kurbessoian T."/>
            <person name="Berby B."/>
            <person name="Fontaine J."/>
            <person name="Livny J."/>
            <person name="Gnirke A."/>
            <person name="Stajich J.E."/>
            <person name="Cuomo C.A."/>
        </authorList>
    </citation>
    <scope>NUCLEOTIDE SEQUENCE [LARGE SCALE GENOMIC DNA]</scope>
    <source>
        <strain evidence="1">CBS 291.66</strain>
    </source>
</reference>
<dbReference type="InterPro" id="IPR032675">
    <property type="entry name" value="LRR_dom_sf"/>
</dbReference>
<keyword evidence="2" id="KW-1185">Reference proteome</keyword>
<comment type="caution">
    <text evidence="1">The sequence shown here is derived from an EMBL/GenBank/DDBJ whole genome shotgun (WGS) entry which is preliminary data.</text>
</comment>
<dbReference type="Gene3D" id="3.80.10.10">
    <property type="entry name" value="Ribonuclease Inhibitor"/>
    <property type="match status" value="1"/>
</dbReference>
<dbReference type="AlphaFoldDB" id="A0AAD7XPY0"/>
<dbReference type="EMBL" id="JARTCD010000108">
    <property type="protein sequence ID" value="KAJ8652339.1"/>
    <property type="molecule type" value="Genomic_DNA"/>
</dbReference>
<dbReference type="GeneID" id="83219399"/>
<accession>A0AAD7XPY0</accession>
<dbReference type="SUPFAM" id="SSF52047">
    <property type="entry name" value="RNI-like"/>
    <property type="match status" value="1"/>
</dbReference>
<evidence type="ECO:0000313" key="2">
    <source>
        <dbReference type="Proteomes" id="UP001234581"/>
    </source>
</evidence>
<dbReference type="Proteomes" id="UP001234581">
    <property type="component" value="Unassembled WGS sequence"/>
</dbReference>